<keyword evidence="2" id="KW-0472">Membrane</keyword>
<comment type="caution">
    <text evidence="3">The sequence shown here is derived from an EMBL/GenBank/DDBJ whole genome shotgun (WGS) entry which is preliminary data.</text>
</comment>
<dbReference type="AlphaFoldDB" id="A0A511ACK9"/>
<keyword evidence="4" id="KW-1185">Reference proteome</keyword>
<evidence type="ECO:0000256" key="1">
    <source>
        <dbReference type="SAM" id="MobiDB-lite"/>
    </source>
</evidence>
<protein>
    <recommendedName>
        <fullName evidence="5">DUF4190 domain-containing protein</fullName>
    </recommendedName>
</protein>
<feature type="compositionally biased region" description="Low complexity" evidence="1">
    <location>
        <begin position="25"/>
        <end position="36"/>
    </location>
</feature>
<organism evidence="3 4">
    <name type="scientific">Microbacterium aerolatum</name>
    <dbReference type="NCBI Taxonomy" id="153731"/>
    <lineage>
        <taxon>Bacteria</taxon>
        <taxon>Bacillati</taxon>
        <taxon>Actinomycetota</taxon>
        <taxon>Actinomycetes</taxon>
        <taxon>Micrococcales</taxon>
        <taxon>Microbacteriaceae</taxon>
        <taxon>Microbacterium</taxon>
    </lineage>
</organism>
<evidence type="ECO:0000313" key="4">
    <source>
        <dbReference type="Proteomes" id="UP000321225"/>
    </source>
</evidence>
<feature type="transmembrane region" description="Helical" evidence="2">
    <location>
        <begin position="120"/>
        <end position="144"/>
    </location>
</feature>
<feature type="transmembrane region" description="Helical" evidence="2">
    <location>
        <begin position="91"/>
        <end position="108"/>
    </location>
</feature>
<feature type="compositionally biased region" description="Basic and acidic residues" evidence="1">
    <location>
        <begin position="1"/>
        <end position="12"/>
    </location>
</feature>
<reference evidence="3 4" key="1">
    <citation type="submission" date="2019-07" db="EMBL/GenBank/DDBJ databases">
        <title>Whole genome shotgun sequence of Microbacterium aerolatum NBRC 103071.</title>
        <authorList>
            <person name="Hosoyama A."/>
            <person name="Uohara A."/>
            <person name="Ohji S."/>
            <person name="Ichikawa N."/>
        </authorList>
    </citation>
    <scope>NUCLEOTIDE SEQUENCE [LARGE SCALE GENOMIC DNA]</scope>
    <source>
        <strain evidence="3 4">NBRC 103071</strain>
    </source>
</reference>
<dbReference type="OrthoDB" id="10020794at2"/>
<name>A0A511ACK9_9MICO</name>
<proteinExistence type="predicted"/>
<accession>A0A511ACK9</accession>
<evidence type="ECO:0008006" key="5">
    <source>
        <dbReference type="Google" id="ProtNLM"/>
    </source>
</evidence>
<keyword evidence="2" id="KW-0812">Transmembrane</keyword>
<sequence>MSDERKNPDPDHPQFGTPQYPDPVAPVAYPGAVAPGSMSDAPGSMSEQYPGYTGPSPYPPAPISQSPGAGGLAIAALIVGIFAFLLGWVPVIGFTLAVAGIVLGILAVRRPRGKAFGITAIVLSALGALAGLLLVVGILAWMPIAN</sequence>
<gene>
    <name evidence="3" type="ORF">MAE01_10750</name>
</gene>
<dbReference type="EMBL" id="BJUW01000003">
    <property type="protein sequence ID" value="GEK85899.1"/>
    <property type="molecule type" value="Genomic_DNA"/>
</dbReference>
<keyword evidence="2" id="KW-1133">Transmembrane helix</keyword>
<feature type="region of interest" description="Disordered" evidence="1">
    <location>
        <begin position="1"/>
        <end position="62"/>
    </location>
</feature>
<dbReference type="Proteomes" id="UP000321225">
    <property type="component" value="Unassembled WGS sequence"/>
</dbReference>
<dbReference type="RefSeq" id="WP_147038509.1">
    <property type="nucleotide sequence ID" value="NZ_BJUW01000003.1"/>
</dbReference>
<evidence type="ECO:0000256" key="2">
    <source>
        <dbReference type="SAM" id="Phobius"/>
    </source>
</evidence>
<evidence type="ECO:0000313" key="3">
    <source>
        <dbReference type="EMBL" id="GEK85899.1"/>
    </source>
</evidence>